<accession>A0ABV9ZTT4</accession>
<proteinExistence type="predicted"/>
<feature type="region of interest" description="Disordered" evidence="1">
    <location>
        <begin position="1"/>
        <end position="22"/>
    </location>
</feature>
<protein>
    <submittedName>
        <fullName evidence="2">Uncharacterized protein</fullName>
    </submittedName>
</protein>
<sequence length="94" mass="9596">MARAWCSRPGTSRPVSSTAWPRRRSCPIPAAVSGDGGELTADAVPLDLHAQAAGSDTVMVAADLAIDPDALPGTSTVRFEVHAAPNGTADLTIT</sequence>
<gene>
    <name evidence="2" type="ORF">ACFPP6_02510</name>
</gene>
<name>A0ABV9ZTT4_9ACTN</name>
<evidence type="ECO:0000256" key="1">
    <source>
        <dbReference type="SAM" id="MobiDB-lite"/>
    </source>
</evidence>
<keyword evidence="3" id="KW-1185">Reference proteome</keyword>
<evidence type="ECO:0000313" key="2">
    <source>
        <dbReference type="EMBL" id="MFC5143567.1"/>
    </source>
</evidence>
<evidence type="ECO:0000313" key="3">
    <source>
        <dbReference type="Proteomes" id="UP001596222"/>
    </source>
</evidence>
<reference evidence="3" key="1">
    <citation type="journal article" date="2019" name="Int. J. Syst. Evol. Microbiol.">
        <title>The Global Catalogue of Microorganisms (GCM) 10K type strain sequencing project: providing services to taxonomists for standard genome sequencing and annotation.</title>
        <authorList>
            <consortium name="The Broad Institute Genomics Platform"/>
            <consortium name="The Broad Institute Genome Sequencing Center for Infectious Disease"/>
            <person name="Wu L."/>
            <person name="Ma J."/>
        </authorList>
    </citation>
    <scope>NUCLEOTIDE SEQUENCE [LARGE SCALE GENOMIC DNA]</scope>
    <source>
        <strain evidence="3">CGMCC 4.1641</strain>
    </source>
</reference>
<comment type="caution">
    <text evidence="2">The sequence shown here is derived from an EMBL/GenBank/DDBJ whole genome shotgun (WGS) entry which is preliminary data.</text>
</comment>
<dbReference type="EMBL" id="JBHSKJ010000001">
    <property type="protein sequence ID" value="MFC5143567.1"/>
    <property type="molecule type" value="Genomic_DNA"/>
</dbReference>
<organism evidence="2 3">
    <name type="scientific">Streptomyces aureoversilis</name>
    <dbReference type="NCBI Taxonomy" id="67277"/>
    <lineage>
        <taxon>Bacteria</taxon>
        <taxon>Bacillati</taxon>
        <taxon>Actinomycetota</taxon>
        <taxon>Actinomycetes</taxon>
        <taxon>Kitasatosporales</taxon>
        <taxon>Streptomycetaceae</taxon>
        <taxon>Streptomyces</taxon>
    </lineage>
</organism>
<feature type="compositionally biased region" description="Polar residues" evidence="1">
    <location>
        <begin position="9"/>
        <end position="19"/>
    </location>
</feature>
<dbReference type="RefSeq" id="WP_382036575.1">
    <property type="nucleotide sequence ID" value="NZ_JBHSKJ010000001.1"/>
</dbReference>
<dbReference type="Proteomes" id="UP001596222">
    <property type="component" value="Unassembled WGS sequence"/>
</dbReference>